<comment type="caution">
    <text evidence="3">The sequence shown here is derived from an EMBL/GenBank/DDBJ whole genome shotgun (WGS) entry which is preliminary data.</text>
</comment>
<proteinExistence type="predicted"/>
<protein>
    <submittedName>
        <fullName evidence="3">Glycosyltransferase</fullName>
    </submittedName>
</protein>
<dbReference type="PANTHER" id="PTHR12526">
    <property type="entry name" value="GLYCOSYLTRANSFERASE"/>
    <property type="match status" value="1"/>
</dbReference>
<reference evidence="3 4" key="1">
    <citation type="submission" date="2019-07" db="EMBL/GenBank/DDBJ databases">
        <title>Gramella aestuarii sp. nov., isolated from a tidal flat, and emended description of Gramella echinicola.</title>
        <authorList>
            <person name="Liu L."/>
        </authorList>
    </citation>
    <scope>NUCLEOTIDE SEQUENCE [LARGE SCALE GENOMIC DNA]</scope>
    <source>
        <strain evidence="3 4">BS12</strain>
    </source>
</reference>
<name>A0A7M3SYT5_9FLAO</name>
<feature type="domain" description="Glycosyl transferase family 1" evidence="1">
    <location>
        <begin position="171"/>
        <end position="328"/>
    </location>
</feature>
<keyword evidence="4" id="KW-1185">Reference proteome</keyword>
<accession>A0A7M3SYT5</accession>
<dbReference type="Gene3D" id="3.40.50.2000">
    <property type="entry name" value="Glycogen Phosphorylase B"/>
    <property type="match status" value="2"/>
</dbReference>
<dbReference type="InterPro" id="IPR001296">
    <property type="entry name" value="Glyco_trans_1"/>
</dbReference>
<evidence type="ECO:0000313" key="4">
    <source>
        <dbReference type="Proteomes" id="UP000460416"/>
    </source>
</evidence>
<organism evidence="3 4">
    <name type="scientific">Christiangramia aestuarii</name>
    <dbReference type="NCBI Taxonomy" id="1028746"/>
    <lineage>
        <taxon>Bacteria</taxon>
        <taxon>Pseudomonadati</taxon>
        <taxon>Bacteroidota</taxon>
        <taxon>Flavobacteriia</taxon>
        <taxon>Flavobacteriales</taxon>
        <taxon>Flavobacteriaceae</taxon>
        <taxon>Christiangramia</taxon>
    </lineage>
</organism>
<gene>
    <name evidence="3" type="ORF">FLP08_04210</name>
</gene>
<dbReference type="EMBL" id="VJVW01000002">
    <property type="protein sequence ID" value="MUP41766.1"/>
    <property type="molecule type" value="Genomic_DNA"/>
</dbReference>
<dbReference type="CDD" id="cd03811">
    <property type="entry name" value="GT4_GT28_WabH-like"/>
    <property type="match status" value="1"/>
</dbReference>
<evidence type="ECO:0000259" key="1">
    <source>
        <dbReference type="Pfam" id="PF00534"/>
    </source>
</evidence>
<evidence type="ECO:0000259" key="2">
    <source>
        <dbReference type="Pfam" id="PF13439"/>
    </source>
</evidence>
<dbReference type="Pfam" id="PF00534">
    <property type="entry name" value="Glycos_transf_1"/>
    <property type="match status" value="1"/>
</dbReference>
<dbReference type="Pfam" id="PF13439">
    <property type="entry name" value="Glyco_transf_4"/>
    <property type="match status" value="1"/>
</dbReference>
<dbReference type="GO" id="GO:0016757">
    <property type="term" value="F:glycosyltransferase activity"/>
    <property type="evidence" value="ECO:0007669"/>
    <property type="project" value="InterPro"/>
</dbReference>
<dbReference type="SUPFAM" id="SSF53756">
    <property type="entry name" value="UDP-Glycosyltransferase/glycogen phosphorylase"/>
    <property type="match status" value="1"/>
</dbReference>
<feature type="domain" description="Glycosyltransferase subfamily 4-like N-terminal" evidence="2">
    <location>
        <begin position="12"/>
        <end position="155"/>
    </location>
</feature>
<dbReference type="AlphaFoldDB" id="A0A7M3SYT5"/>
<keyword evidence="3" id="KW-0808">Transferase</keyword>
<sequence>MNILQLIDTLHPGGAERVALNYANSLLQYGVQSHICATRDKGILVDEIQEGVVFHFLGKKNTLDLLALNKLRIIIRENKIDVLHAHGTSWFFAVLCKISGSKFKLIWHDHYGNSEFLENRETRFLKFFSTKFDGIISVNKKLRDWAINKLRFKNVIFLNNFIKIREESNEMPVKLKGNSEIKLISVANLRAQKDHRTLLEAFQILTNEGNSISLHLFGKEYNDQYSEDIKSSIKTMSSVYWYGEQKEIFSYLCHADIGILSSFSEGLPLALLEYGMARLAVVSTDVGECRNVIGDYGILTNPSNPVEIAKAINDYIQNPIKLKDDSENLQARIKQLYSEEFVIPKYLSFCREIC</sequence>
<dbReference type="InterPro" id="IPR028098">
    <property type="entry name" value="Glyco_trans_4-like_N"/>
</dbReference>
<dbReference type="PANTHER" id="PTHR12526:SF630">
    <property type="entry name" value="GLYCOSYLTRANSFERASE"/>
    <property type="match status" value="1"/>
</dbReference>
<dbReference type="Proteomes" id="UP000460416">
    <property type="component" value="Unassembled WGS sequence"/>
</dbReference>
<dbReference type="RefSeq" id="WP_156274379.1">
    <property type="nucleotide sequence ID" value="NZ_BAABGI010000001.1"/>
</dbReference>
<evidence type="ECO:0000313" key="3">
    <source>
        <dbReference type="EMBL" id="MUP41766.1"/>
    </source>
</evidence>
<dbReference type="OrthoDB" id="823685at2"/>